<sequence>MKNTLYFLLIITFFSMTFMSCENGDENYETYNIATPVTMSLSELRSSVKILPPQKTAKSGKIYVYDNFIFINDQENGIHIIDNTIPTAPKKISFLKILGNTDIAVKDQMLFADSFTDLVVFDISDIRNIVEKKRLNNVFPQHIIYPTIDNNLPLLYDYPNYNADKIIVGWSIKKEKRKPQNIDYLSSSGGIMFNAASSESTTGQGGSLARFMIVEDYLYAVDNQKINIFNIQNLSVPTKVKEQNVGWGIETIFNKNDYLYIGSTNGMYIYDIKSLENPVFASRIAHINACDPVVVDEKYAYVTLRSGNFCGGTNNVLEIIDITNKVNPVKTASFVLENPYGLGIKDQMLFICDGSAGLKVFNKTDVFNLQLTNQFKNINPFDVIPLDDKLLLVGQNTLFQYKYKQNDIELISTFMLE</sequence>
<dbReference type="Proteomes" id="UP000237310">
    <property type="component" value="Unassembled WGS sequence"/>
</dbReference>
<evidence type="ECO:0000313" key="2">
    <source>
        <dbReference type="EMBL" id="POY41089.1"/>
    </source>
</evidence>
<dbReference type="SUPFAM" id="SSF101908">
    <property type="entry name" value="Putative isomerase YbhE"/>
    <property type="match status" value="1"/>
</dbReference>
<evidence type="ECO:0000256" key="1">
    <source>
        <dbReference type="SAM" id="SignalP"/>
    </source>
</evidence>
<evidence type="ECO:0000313" key="3">
    <source>
        <dbReference type="Proteomes" id="UP000237310"/>
    </source>
</evidence>
<proteinExistence type="predicted"/>
<keyword evidence="1" id="KW-0732">Signal</keyword>
<dbReference type="OrthoDB" id="1521841at2"/>
<gene>
    <name evidence="2" type="ORF">C3L50_00750</name>
</gene>
<comment type="caution">
    <text evidence="2">The sequence shown here is derived from an EMBL/GenBank/DDBJ whole genome shotgun (WGS) entry which is preliminary data.</text>
</comment>
<keyword evidence="3" id="KW-1185">Reference proteome</keyword>
<dbReference type="RefSeq" id="WP_103804065.1">
    <property type="nucleotide sequence ID" value="NZ_PQVG01000001.1"/>
</dbReference>
<dbReference type="AlphaFoldDB" id="A0A2S5AFL8"/>
<dbReference type="EMBL" id="PQVG01000001">
    <property type="protein sequence ID" value="POY41089.1"/>
    <property type="molecule type" value="Genomic_DNA"/>
</dbReference>
<protein>
    <recommendedName>
        <fullName evidence="4">LVIVD repeat-containing protein</fullName>
    </recommendedName>
</protein>
<reference evidence="2 3" key="1">
    <citation type="submission" date="2018-01" db="EMBL/GenBank/DDBJ databases">
        <authorList>
            <person name="Gaut B.S."/>
            <person name="Morton B.R."/>
            <person name="Clegg M.T."/>
            <person name="Duvall M.R."/>
        </authorList>
    </citation>
    <scope>NUCLEOTIDE SEQUENCE [LARGE SCALE GENOMIC DNA]</scope>
    <source>
        <strain evidence="2 3">HR-AY</strain>
    </source>
</reference>
<name>A0A2S5AFL8_9FLAO</name>
<dbReference type="InterPro" id="IPR013211">
    <property type="entry name" value="LVIVD"/>
</dbReference>
<feature type="chain" id="PRO_5015449420" description="LVIVD repeat-containing protein" evidence="1">
    <location>
        <begin position="25"/>
        <end position="417"/>
    </location>
</feature>
<feature type="signal peptide" evidence="1">
    <location>
        <begin position="1"/>
        <end position="24"/>
    </location>
</feature>
<dbReference type="Pfam" id="PF08309">
    <property type="entry name" value="LVIVD"/>
    <property type="match status" value="4"/>
</dbReference>
<evidence type="ECO:0008006" key="4">
    <source>
        <dbReference type="Google" id="ProtNLM"/>
    </source>
</evidence>
<accession>A0A2S5AFL8</accession>
<organism evidence="2 3">
    <name type="scientific">Flavobacterium alvei</name>
    <dbReference type="NCBI Taxonomy" id="2080416"/>
    <lineage>
        <taxon>Bacteria</taxon>
        <taxon>Pseudomonadati</taxon>
        <taxon>Bacteroidota</taxon>
        <taxon>Flavobacteriia</taxon>
        <taxon>Flavobacteriales</taxon>
        <taxon>Flavobacteriaceae</taxon>
        <taxon>Flavobacterium</taxon>
    </lineage>
</organism>
<dbReference type="PROSITE" id="PS51257">
    <property type="entry name" value="PROKAR_LIPOPROTEIN"/>
    <property type="match status" value="1"/>
</dbReference>